<feature type="transmembrane region" description="Helical" evidence="1">
    <location>
        <begin position="12"/>
        <end position="33"/>
    </location>
</feature>
<dbReference type="PANTHER" id="PTHR38139">
    <property type="entry name" value="GATE DOMAIN-CONTAINING PROTEIN"/>
    <property type="match status" value="1"/>
</dbReference>
<feature type="transmembrane region" description="Helical" evidence="1">
    <location>
        <begin position="113"/>
        <end position="136"/>
    </location>
</feature>
<dbReference type="RefSeq" id="WP_207691364.1">
    <property type="nucleotide sequence ID" value="NZ_CP061799.1"/>
</dbReference>
<protein>
    <submittedName>
        <fullName evidence="2">MJ0871-like</fullName>
    </submittedName>
</protein>
<keyword evidence="3" id="KW-1185">Reference proteome</keyword>
<feature type="transmembrane region" description="Helical" evidence="1">
    <location>
        <begin position="259"/>
        <end position="279"/>
    </location>
</feature>
<gene>
    <name evidence="2" type="ORF">dnl_19040</name>
</gene>
<reference evidence="2" key="1">
    <citation type="journal article" date="2021" name="Microb. Physiol.">
        <title>Proteogenomic Insights into the Physiology of Marine, Sulfate-Reducing, Filamentous Desulfonema limicola and Desulfonema magnum.</title>
        <authorList>
            <person name="Schnaars V."/>
            <person name="Wohlbrand L."/>
            <person name="Scheve S."/>
            <person name="Hinrichs C."/>
            <person name="Reinhardt R."/>
            <person name="Rabus R."/>
        </authorList>
    </citation>
    <scope>NUCLEOTIDE SEQUENCE</scope>
    <source>
        <strain evidence="2">5ac10</strain>
    </source>
</reference>
<dbReference type="EMBL" id="CP061799">
    <property type="protein sequence ID" value="QTA79629.1"/>
    <property type="molecule type" value="Genomic_DNA"/>
</dbReference>
<keyword evidence="1" id="KW-0812">Transmembrane</keyword>
<dbReference type="PANTHER" id="PTHR38139:SF1">
    <property type="entry name" value="NUCLEOSIDE TRANSPORTER_FEOB GTPASE GATE DOMAIN-CONTAINING PROTEIN"/>
    <property type="match status" value="1"/>
</dbReference>
<proteinExistence type="predicted"/>
<keyword evidence="1" id="KW-1133">Transmembrane helix</keyword>
<feature type="transmembrane region" description="Helical" evidence="1">
    <location>
        <begin position="233"/>
        <end position="252"/>
    </location>
</feature>
<feature type="transmembrane region" description="Helical" evidence="1">
    <location>
        <begin position="193"/>
        <end position="213"/>
    </location>
</feature>
<organism evidence="2 3">
    <name type="scientific">Desulfonema limicola</name>
    <dbReference type="NCBI Taxonomy" id="45656"/>
    <lineage>
        <taxon>Bacteria</taxon>
        <taxon>Pseudomonadati</taxon>
        <taxon>Thermodesulfobacteriota</taxon>
        <taxon>Desulfobacteria</taxon>
        <taxon>Desulfobacterales</taxon>
        <taxon>Desulfococcaceae</taxon>
        <taxon>Desulfonema</taxon>
    </lineage>
</organism>
<evidence type="ECO:0000256" key="1">
    <source>
        <dbReference type="SAM" id="Phobius"/>
    </source>
</evidence>
<feature type="transmembrane region" description="Helical" evidence="1">
    <location>
        <begin position="299"/>
        <end position="324"/>
    </location>
</feature>
<dbReference type="Proteomes" id="UP000663720">
    <property type="component" value="Chromosome"/>
</dbReference>
<dbReference type="AlphaFoldDB" id="A0A975B6F5"/>
<evidence type="ECO:0000313" key="2">
    <source>
        <dbReference type="EMBL" id="QTA79629.1"/>
    </source>
</evidence>
<name>A0A975B6F5_9BACT</name>
<feature type="transmembrane region" description="Helical" evidence="1">
    <location>
        <begin position="54"/>
        <end position="72"/>
    </location>
</feature>
<keyword evidence="1" id="KW-0472">Membrane</keyword>
<dbReference type="KEGG" id="dli:dnl_19040"/>
<evidence type="ECO:0000313" key="3">
    <source>
        <dbReference type="Proteomes" id="UP000663720"/>
    </source>
</evidence>
<sequence>MDNLIQSLEGTALLLIKLGPVMFISLFGTEMLMQLGIMKFLKPLGKPVAKISNLSSYSALSFLTGIGSMIAAHSMTAQFNQDGKITNKEMIISGVLNTVPFHFKEVLTFHFPIILPLLGLKLCLIYVTAFWLAGLLKLFFVIIYGRITLVNHEEDDAFDALECNPELTDCIPKTFKQLVLDSFNARKKMFGKMIGLLSIVTFIVQFLAGTGALKFIDRLIEPVTSALGLPPAVIAPVSIYIFSPTVGITYMSNLLNDNIVTQFQAIAALLGGGILMVPATRLRRTLPRYMAIFGLKPGAVIGILTMVFSMLARAVLLVLVMMFWEL</sequence>
<accession>A0A975B6F5</accession>
<dbReference type="InterPro" id="IPR038880">
    <property type="entry name" value="MJ0871-like"/>
</dbReference>